<evidence type="ECO:0000256" key="6">
    <source>
        <dbReference type="PROSITE-ProRule" id="PRU00110"/>
    </source>
</evidence>
<feature type="domain" description="HPt" evidence="9">
    <location>
        <begin position="40"/>
        <end position="142"/>
    </location>
</feature>
<name>A0A3M6Q3Z0_9BURK</name>
<accession>A0A3M6Q3Z0</accession>
<feature type="compositionally biased region" description="Pro residues" evidence="7">
    <location>
        <begin position="234"/>
        <end position="267"/>
    </location>
</feature>
<dbReference type="InterPro" id="IPR036641">
    <property type="entry name" value="HPT_dom_sf"/>
</dbReference>
<dbReference type="PROSITE" id="PS50894">
    <property type="entry name" value="HPT"/>
    <property type="match status" value="1"/>
</dbReference>
<evidence type="ECO:0000256" key="5">
    <source>
        <dbReference type="ARBA" id="ARBA00023136"/>
    </source>
</evidence>
<evidence type="ECO:0000259" key="9">
    <source>
        <dbReference type="PROSITE" id="PS50894"/>
    </source>
</evidence>
<keyword evidence="5 8" id="KW-0472">Membrane</keyword>
<feature type="region of interest" description="Disordered" evidence="7">
    <location>
        <begin position="160"/>
        <end position="267"/>
    </location>
</feature>
<dbReference type="GO" id="GO:0005886">
    <property type="term" value="C:plasma membrane"/>
    <property type="evidence" value="ECO:0007669"/>
    <property type="project" value="InterPro"/>
</dbReference>
<evidence type="ECO:0000256" key="2">
    <source>
        <dbReference type="ARBA" id="ARBA00022692"/>
    </source>
</evidence>
<dbReference type="Gene3D" id="1.20.120.160">
    <property type="entry name" value="HPT domain"/>
    <property type="match status" value="1"/>
</dbReference>
<comment type="caution">
    <text evidence="10">The sequence shown here is derived from an EMBL/GenBank/DDBJ whole genome shotgun (WGS) entry which is preliminary data.</text>
</comment>
<keyword evidence="6" id="KW-0597">Phosphoprotein</keyword>
<evidence type="ECO:0000313" key="11">
    <source>
        <dbReference type="Proteomes" id="UP000267521"/>
    </source>
</evidence>
<dbReference type="Pfam" id="PF04357">
    <property type="entry name" value="TamB"/>
    <property type="match status" value="1"/>
</dbReference>
<reference evidence="10 11" key="1">
    <citation type="submission" date="2018-10" db="EMBL/GenBank/DDBJ databases">
        <title>Comamonadaceae CDC group NO-1 genome sequencing and assembly.</title>
        <authorList>
            <person name="Bernier A.-M."/>
            <person name="Bernard K."/>
        </authorList>
    </citation>
    <scope>NUCLEOTIDE SEQUENCE [LARGE SCALE GENOMIC DNA]</scope>
    <source>
        <strain evidence="10 11">NML970147</strain>
    </source>
</reference>
<keyword evidence="4" id="KW-0902">Two-component regulatory system</keyword>
<feature type="transmembrane region" description="Helical" evidence="8">
    <location>
        <begin position="278"/>
        <end position="300"/>
    </location>
</feature>
<feature type="modified residue" description="Phosphohistidine" evidence="6">
    <location>
        <position position="87"/>
    </location>
</feature>
<feature type="compositionally biased region" description="Low complexity" evidence="7">
    <location>
        <begin position="177"/>
        <end position="233"/>
    </location>
</feature>
<sequence>MGHVLLRPLDACTRRPLHRSMNASAPSSPAHCSASALALLAQLDPDLFPIFEEEAARQLPHLRGILQSWIGVPPSFKTRHEALHLLHTLKNSAWLTGAREIGDIAQRLEAAIQTLPATEDNAAAIAPLLADCNALQTRLDALHAAAEAIARSIATANLQGASSQPMPLPAPAPSPSAPQAAIPAATPAAAALQTHATQTPQTAARPAQSQAPQAPQAPAAAPLAAPAATSALTEPPPPTGPMPPSPIPPGSAPPASPSAPQPAPQPAPKALARWLKRLLWLLLGLVLALALLIGALLVWASRDGSLPRALQLAQRFLPADQALHYEGASGSLTAGGRIQRLHWHMPGTALEIDGLHLDWDLWQLLERALHVRTLHAERVRVQLTAQPEPAQPPAPAAMPAHVRLPIAIRLPLRVDRLEVQPATTPAKPGAPGTPAAPTLYAIDQLAADYHYATPWHALQLHSLHYGASQAQAELRLHDTTLTLQAQLGAWLSALSPDVPAPLHAWLSADGSLAGGDAAMVHLRLDAHEQAPNQAAPKNLLQTPPAPPSAATDAATHAATRAHLQAALHPWRRQPVQQAHVELAGLNAHALHPAAPETDLHGRVDITPAATAHTALADAAWALQARLENRRPGPWAANAAPPAAAADPSSAPVTTAARLPVRHIDARLHYRPAAPTDAPAGAPQAPALHIEQAAIDLHGSAPAGRITLAGDLRPTHLPASALQLQLQTLNLQPLMAGLPETALSGNASARPANTALTADLAQAEWDIEADIRNAQPGLLDAQRLPLTQLLAQAHIAPERWSAHSLQARVGEGQLQLQGHFEPATQALHVQAELQRLPLVRLHSQLAAEQAPPLSGTLQAQGDLRQGIAFEADIRSHGATVVANPSAKAAPARSPWDVRAIQTKGRWQPDALVLERLTLDAFQAQVQASKLHLSLPDASQVQATVNARAPGLNLSADAAMQAASGGGKLSLQLASAQDTAAWLRGLPIVGAALPALQASGSAQLDAQWQGGWQQWLEGLQNPARHPQLRIDAHAHSAGLKLSLPASAPAPAAKASATQAQGKKQVKAAKTTQPAQTSQAPAAQAATQIDIRQLDARLQGNLAAASFSLKGDALANGAHAKLDTRAQLAQTGAAQRPIWRVTLAQWAAALTLPGQKTPWQWHVEDDWRFDVQTQPTLALRAQGGQARVTPPASVTQGAASQALTLRWEPLQFTQTANGALRLQSRGQLKGLALAWLDGLAPDNPPLAGAGMRSTLMLSGQWDIDLGDTARVSAELGRDSGDVWLGDSAAPVQAAQGQGATASASKTARAPRRNASDALAAGLRDVRLRLQSSGDALNATLLWDAERAGQINAQARIPLARQGGGWSLPEPTPLGGHLRASLPDLGVWAALAPLGWRIGGALKADIQLAGTLQAPQLQGPIQADGLSLRSVLDGVDLHDGRLRAQLQGERLLIEELVFQGGTGSNAYVPGRSGNRTPAPTERGHMRASGHIDWSGVRAQADGSAGSGIAMEVQARLEAMQALARNDRQISLSGPLSATLRDGALRVRGDITIDRASITLPESGAPTLGSDVVVVRASDAAQAAAEAAADALMPRGELQTAKPMDMHIQLNLGRDFALQGYGITTRLEGELDIRNTTRGKAPISIVGEVRTDEGRYRAWGQALNVEQGVVRFNGPYDNPSLDMLAIRPDIDVRAGVRITGTAKAPRVKLYSEPPLPESEALSWVVLGRSPGSGGGSGSQAMQQAALGLLAGSLGGGLAKGLGLDEVGLSDGGLSVGKRLSDQLYVTYVASLSGAAGTLYVFYDITRRLTARGETGATSAVDLIYTVTYD</sequence>
<dbReference type="EMBL" id="RDQM01000009">
    <property type="protein sequence ID" value="RMW97686.1"/>
    <property type="molecule type" value="Genomic_DNA"/>
</dbReference>
<evidence type="ECO:0000256" key="7">
    <source>
        <dbReference type="SAM" id="MobiDB-lite"/>
    </source>
</evidence>
<dbReference type="InterPro" id="IPR007452">
    <property type="entry name" value="TamB_C"/>
</dbReference>
<dbReference type="GO" id="GO:0009306">
    <property type="term" value="P:protein secretion"/>
    <property type="evidence" value="ECO:0007669"/>
    <property type="project" value="InterPro"/>
</dbReference>
<comment type="subcellular location">
    <subcellularLocation>
        <location evidence="1">Membrane</location>
        <topology evidence="1">Single-pass membrane protein</topology>
    </subcellularLocation>
</comment>
<evidence type="ECO:0000256" key="8">
    <source>
        <dbReference type="SAM" id="Phobius"/>
    </source>
</evidence>
<evidence type="ECO:0000256" key="4">
    <source>
        <dbReference type="ARBA" id="ARBA00023012"/>
    </source>
</evidence>
<evidence type="ECO:0000313" key="10">
    <source>
        <dbReference type="EMBL" id="RMW97686.1"/>
    </source>
</evidence>
<feature type="compositionally biased region" description="Pro residues" evidence="7">
    <location>
        <begin position="166"/>
        <end position="176"/>
    </location>
</feature>
<dbReference type="GO" id="GO:0004672">
    <property type="term" value="F:protein kinase activity"/>
    <property type="evidence" value="ECO:0007669"/>
    <property type="project" value="UniProtKB-ARBA"/>
</dbReference>
<keyword evidence="3 8" id="KW-1133">Transmembrane helix</keyword>
<keyword evidence="2 8" id="KW-0812">Transmembrane</keyword>
<organism evidence="10 11">
    <name type="scientific">Allofranklinella schreckenbergeri</name>
    <dbReference type="NCBI Taxonomy" id="1076744"/>
    <lineage>
        <taxon>Bacteria</taxon>
        <taxon>Pseudomonadati</taxon>
        <taxon>Pseudomonadota</taxon>
        <taxon>Betaproteobacteria</taxon>
        <taxon>Burkholderiales</taxon>
        <taxon>Comamonadaceae</taxon>
        <taxon>Allofranklinella</taxon>
    </lineage>
</organism>
<dbReference type="GO" id="GO:0000160">
    <property type="term" value="P:phosphorelay signal transduction system"/>
    <property type="evidence" value="ECO:0007669"/>
    <property type="project" value="UniProtKB-KW"/>
</dbReference>
<evidence type="ECO:0000256" key="3">
    <source>
        <dbReference type="ARBA" id="ARBA00022989"/>
    </source>
</evidence>
<dbReference type="Pfam" id="PF01627">
    <property type="entry name" value="Hpt"/>
    <property type="match status" value="1"/>
</dbReference>
<feature type="region of interest" description="Disordered" evidence="7">
    <location>
        <begin position="536"/>
        <end position="556"/>
    </location>
</feature>
<protein>
    <recommendedName>
        <fullName evidence="9">HPt domain-containing protein</fullName>
    </recommendedName>
</protein>
<dbReference type="PANTHER" id="PTHR36985:SF1">
    <property type="entry name" value="TRANSLOCATION AND ASSEMBLY MODULE SUBUNIT TAMB"/>
    <property type="match status" value="1"/>
</dbReference>
<proteinExistence type="predicted"/>
<feature type="region of interest" description="Disordered" evidence="7">
    <location>
        <begin position="1048"/>
        <end position="1081"/>
    </location>
</feature>
<feature type="transmembrane region" description="Helical" evidence="8">
    <location>
        <begin position="1779"/>
        <end position="1797"/>
    </location>
</feature>
<dbReference type="InterPro" id="IPR008207">
    <property type="entry name" value="Sig_transdc_His_kin_Hpt_dom"/>
</dbReference>
<dbReference type="PANTHER" id="PTHR36985">
    <property type="entry name" value="TRANSLOCATION AND ASSEMBLY MODULE SUBUNIT TAMB"/>
    <property type="match status" value="1"/>
</dbReference>
<evidence type="ECO:0000256" key="1">
    <source>
        <dbReference type="ARBA" id="ARBA00004167"/>
    </source>
</evidence>
<feature type="region of interest" description="Disordered" evidence="7">
    <location>
        <begin position="1463"/>
        <end position="1483"/>
    </location>
</feature>
<dbReference type="SUPFAM" id="SSF47226">
    <property type="entry name" value="Histidine-containing phosphotransfer domain, HPT domain"/>
    <property type="match status" value="1"/>
</dbReference>
<gene>
    <name evidence="10" type="ORF">EBQ26_08505</name>
</gene>
<feature type="compositionally biased region" description="Low complexity" evidence="7">
    <location>
        <begin position="1290"/>
        <end position="1301"/>
    </location>
</feature>
<feature type="region of interest" description="Disordered" evidence="7">
    <location>
        <begin position="1290"/>
        <end position="1309"/>
    </location>
</feature>
<dbReference type="Proteomes" id="UP000267521">
    <property type="component" value="Unassembled WGS sequence"/>
</dbReference>